<organism evidence="1 2">
    <name type="scientific">Clostridium felsineum</name>
    <dbReference type="NCBI Taxonomy" id="36839"/>
    <lineage>
        <taxon>Bacteria</taxon>
        <taxon>Bacillati</taxon>
        <taxon>Bacillota</taxon>
        <taxon>Clostridia</taxon>
        <taxon>Eubacteriales</taxon>
        <taxon>Clostridiaceae</taxon>
        <taxon>Clostridium</taxon>
    </lineage>
</organism>
<dbReference type="InterPro" id="IPR004341">
    <property type="entry name" value="CAT_RNA-bd_dom"/>
</dbReference>
<gene>
    <name evidence="1" type="primary">licT_3</name>
    <name evidence="1" type="ORF">CROST_028670</name>
</gene>
<dbReference type="Pfam" id="PF00874">
    <property type="entry name" value="PRD"/>
    <property type="match status" value="2"/>
</dbReference>
<dbReference type="NCBIfam" id="NF046042">
    <property type="entry name" value="LicT"/>
    <property type="match status" value="1"/>
</dbReference>
<dbReference type="RefSeq" id="WP_077832029.1">
    <property type="nucleotide sequence ID" value="NZ_CP096983.1"/>
</dbReference>
<dbReference type="GO" id="GO:0006355">
    <property type="term" value="P:regulation of DNA-templated transcription"/>
    <property type="evidence" value="ECO:0007669"/>
    <property type="project" value="InterPro"/>
</dbReference>
<dbReference type="AlphaFoldDB" id="A0A1S8MI12"/>
<dbReference type="InterPro" id="IPR050661">
    <property type="entry name" value="BglG_antiterminators"/>
</dbReference>
<evidence type="ECO:0000313" key="1">
    <source>
        <dbReference type="EMBL" id="URZ12150.1"/>
    </source>
</evidence>
<dbReference type="PANTHER" id="PTHR30185">
    <property type="entry name" value="CRYPTIC BETA-GLUCOSIDE BGL OPERON ANTITERMINATOR"/>
    <property type="match status" value="1"/>
</dbReference>
<dbReference type="EMBL" id="CP096983">
    <property type="protein sequence ID" value="URZ12150.1"/>
    <property type="molecule type" value="Genomic_DNA"/>
</dbReference>
<dbReference type="SUPFAM" id="SSF50151">
    <property type="entry name" value="SacY-like RNA-binding domain"/>
    <property type="match status" value="1"/>
</dbReference>
<dbReference type="InterPro" id="IPR036650">
    <property type="entry name" value="CAT_RNA-bd_dom_sf"/>
</dbReference>
<dbReference type="InterPro" id="IPR036634">
    <property type="entry name" value="PRD_sf"/>
</dbReference>
<dbReference type="KEGG" id="crw:CROST_028670"/>
<protein>
    <submittedName>
        <fullName evidence="1">Transcription antiterminator LicT</fullName>
    </submittedName>
</protein>
<dbReference type="PROSITE" id="PS51372">
    <property type="entry name" value="PRD_2"/>
    <property type="match status" value="2"/>
</dbReference>
<reference evidence="1 2" key="1">
    <citation type="submission" date="2022-04" db="EMBL/GenBank/DDBJ databases">
        <title>Genome sequence of C. roseum typestrain.</title>
        <authorList>
            <person name="Poehlein A."/>
            <person name="Schoch T."/>
            <person name="Duerre P."/>
            <person name="Daniel R."/>
        </authorList>
    </citation>
    <scope>NUCLEOTIDE SEQUENCE [LARGE SCALE GENOMIC DNA]</scope>
    <source>
        <strain evidence="1 2">DSM 7320</strain>
    </source>
</reference>
<dbReference type="InterPro" id="IPR011608">
    <property type="entry name" value="PRD"/>
</dbReference>
<name>A0A1S8MI12_9CLOT</name>
<dbReference type="Proteomes" id="UP000190951">
    <property type="component" value="Chromosome"/>
</dbReference>
<keyword evidence="2" id="KW-1185">Reference proteome</keyword>
<dbReference type="Gene3D" id="1.10.1790.10">
    <property type="entry name" value="PRD domain"/>
    <property type="match status" value="2"/>
</dbReference>
<dbReference type="SUPFAM" id="SSF63520">
    <property type="entry name" value="PTS-regulatory domain, PRD"/>
    <property type="match status" value="2"/>
</dbReference>
<dbReference type="STRING" id="84029.CROST_19530"/>
<dbReference type="PANTHER" id="PTHR30185:SF15">
    <property type="entry name" value="CRYPTIC BETA-GLUCOSIDE BGL OPERON ANTITERMINATOR"/>
    <property type="match status" value="1"/>
</dbReference>
<dbReference type="GO" id="GO:0003723">
    <property type="term" value="F:RNA binding"/>
    <property type="evidence" value="ECO:0007669"/>
    <property type="project" value="InterPro"/>
</dbReference>
<sequence>MIIKKIFNNNAIVAEGSDRHEFVVMGCGIAFKKSVGEKIDEKLIEKTFVLKGKDASEKFKLLLEDVPTEYVSICYDIIEYAKNVLDAKLNDYIYVTLTDHVSNCFKMIESGISTHNPLIWEIKKFYPKEFKVGMKAIEFIHDELGKNLPEDEAANIALHLINAQINNSLNKAPDAAKQAKMIQDILNIVKYTYNIVLDEKSISYERFVTHLRFFFHRLDKVELSDTSDEDFLLKQVREKYKKAYECMLKVQNYLGKELSDEEKLYLTVHIQRVSKKN</sequence>
<evidence type="ECO:0000313" key="2">
    <source>
        <dbReference type="Proteomes" id="UP000190951"/>
    </source>
</evidence>
<dbReference type="Pfam" id="PF03123">
    <property type="entry name" value="CAT_RBD"/>
    <property type="match status" value="1"/>
</dbReference>
<proteinExistence type="predicted"/>
<dbReference type="Gene3D" id="2.30.24.10">
    <property type="entry name" value="CAT RNA-binding domain"/>
    <property type="match status" value="1"/>
</dbReference>
<dbReference type="SMART" id="SM01061">
    <property type="entry name" value="CAT_RBD"/>
    <property type="match status" value="1"/>
</dbReference>
<accession>A0A1S8MI12</accession>